<evidence type="ECO:0000256" key="8">
    <source>
        <dbReference type="ARBA" id="ARBA00022723"/>
    </source>
</evidence>
<keyword evidence="8" id="KW-0479">Metal-binding</keyword>
<dbReference type="Pfam" id="PF18267">
    <property type="entry name" value="Rubredoxin_C"/>
    <property type="match status" value="1"/>
</dbReference>
<keyword evidence="18" id="KW-1185">Reference proteome</keyword>
<evidence type="ECO:0000256" key="13">
    <source>
        <dbReference type="SAM" id="MobiDB-lite"/>
    </source>
</evidence>
<keyword evidence="7" id="KW-0285">Flavoprotein</keyword>
<evidence type="ECO:0000256" key="4">
    <source>
        <dbReference type="ARBA" id="ARBA00005096"/>
    </source>
</evidence>
<comment type="cofactor">
    <cofactor evidence="2">
        <name>[4Fe-4S] cluster</name>
        <dbReference type="ChEBI" id="CHEBI:49883"/>
    </cofactor>
</comment>
<comment type="cofactor">
    <cofactor evidence="1">
        <name>siroheme</name>
        <dbReference type="ChEBI" id="CHEBI:60052"/>
    </cofactor>
</comment>
<evidence type="ECO:0000313" key="17">
    <source>
        <dbReference type="EMBL" id="SEL96861.1"/>
    </source>
</evidence>
<evidence type="ECO:0000256" key="10">
    <source>
        <dbReference type="ARBA" id="ARBA00023002"/>
    </source>
</evidence>
<feature type="domain" description="FAD/NAD(P)-binding" evidence="15">
    <location>
        <begin position="5"/>
        <end position="299"/>
    </location>
</feature>
<organism evidence="17 18">
    <name type="scientific">Rhodococcus maanshanensis</name>
    <dbReference type="NCBI Taxonomy" id="183556"/>
    <lineage>
        <taxon>Bacteria</taxon>
        <taxon>Bacillati</taxon>
        <taxon>Actinomycetota</taxon>
        <taxon>Actinomycetes</taxon>
        <taxon>Mycobacteriales</taxon>
        <taxon>Nocardiaceae</taxon>
        <taxon>Rhodococcus</taxon>
    </lineage>
</organism>
<evidence type="ECO:0000259" key="14">
    <source>
        <dbReference type="Pfam" id="PF04324"/>
    </source>
</evidence>
<dbReference type="Proteomes" id="UP000198677">
    <property type="component" value="Unassembled WGS sequence"/>
</dbReference>
<dbReference type="Gene3D" id="1.10.10.1100">
    <property type="entry name" value="BFD-like [2Fe-2S]-binding domain"/>
    <property type="match status" value="1"/>
</dbReference>
<dbReference type="EMBL" id="FOAW01000018">
    <property type="protein sequence ID" value="SEL96861.1"/>
    <property type="molecule type" value="Genomic_DNA"/>
</dbReference>
<keyword evidence="11" id="KW-0408">Iron</keyword>
<dbReference type="Pfam" id="PF07992">
    <property type="entry name" value="Pyr_redox_2"/>
    <property type="match status" value="1"/>
</dbReference>
<dbReference type="PANTHER" id="PTHR43809">
    <property type="entry name" value="NITRITE REDUCTASE (NADH) LARGE SUBUNIT"/>
    <property type="match status" value="1"/>
</dbReference>
<dbReference type="GO" id="GO:0051536">
    <property type="term" value="F:iron-sulfur cluster binding"/>
    <property type="evidence" value="ECO:0007669"/>
    <property type="project" value="UniProtKB-KW"/>
</dbReference>
<sequence length="506" mass="53091">MKRTRIVVVGNGMAGSRLAEELRRRDPDGERLDIVVIGAEAHPAYNRILLSNVLAGSITGRDTRLKPDGWWERQGIDVRSGVRVTGIDTAARTVRCDDGTGAGHDEIGYDELVLATGSRSFIPPIAGAVDESDALVDGVAAFRTIGDCDQIIAAATGGSSAVVLGGGLLGLEAARGLLMRGMDVTVVHPKDFPMERQLDPAGGAVLTRVLTELGMRMVLGRRAVARDAENRTVVLDDGTELPADLLVLSAGIRPEVSLAEAAGIAVDQAIVVDDLLRTSAPRVSAIGECAQHRGEVYGLVQPGWEQAAVVAERLAGENRFATYHGTANVTRLKAHDIDLASMGDISAEMHCSHSEVLTLADPTRGRYAKVVVREDRVVGAVLLGNPDVVGTLTQLFDAQLPVPVDRMSLLIGRGSGAGVEVASPATMPGSAVVCRCNSVTKSQLTTAWKAGARGVAAMATETRATTGCGGCSSVVQGICEWLRNSDPEPRDQPAHETPSIEEEGAA</sequence>
<gene>
    <name evidence="17" type="ORF">SAMN05444583_11877</name>
</gene>
<dbReference type="InterPro" id="IPR052034">
    <property type="entry name" value="NasD-like"/>
</dbReference>
<dbReference type="GO" id="GO:0046872">
    <property type="term" value="F:metal ion binding"/>
    <property type="evidence" value="ECO:0007669"/>
    <property type="project" value="UniProtKB-KW"/>
</dbReference>
<dbReference type="PANTHER" id="PTHR43809:SF1">
    <property type="entry name" value="NITRITE REDUCTASE (NADH) LARGE SUBUNIT"/>
    <property type="match status" value="1"/>
</dbReference>
<comment type="pathway">
    <text evidence="4">Nitrogen metabolism; nitrate reduction (assimilation).</text>
</comment>
<proteinExistence type="inferred from homology"/>
<reference evidence="18" key="1">
    <citation type="submission" date="2016-10" db="EMBL/GenBank/DDBJ databases">
        <authorList>
            <person name="Varghese N."/>
            <person name="Submissions S."/>
        </authorList>
    </citation>
    <scope>NUCLEOTIDE SEQUENCE [LARGE SCALE GENOMIC DNA]</scope>
    <source>
        <strain evidence="18">DSM 44675</strain>
    </source>
</reference>
<dbReference type="PRINTS" id="PR00411">
    <property type="entry name" value="PNDRDTASEI"/>
</dbReference>
<feature type="domain" description="NADH-rubredoxin oxidoreductase C-terminal" evidence="16">
    <location>
        <begin position="329"/>
        <end position="385"/>
    </location>
</feature>
<evidence type="ECO:0000256" key="7">
    <source>
        <dbReference type="ARBA" id="ARBA00022630"/>
    </source>
</evidence>
<keyword evidence="12" id="KW-0411">Iron-sulfur</keyword>
<dbReference type="SUPFAM" id="SSF51905">
    <property type="entry name" value="FAD/NAD(P)-binding domain"/>
    <property type="match status" value="2"/>
</dbReference>
<keyword evidence="10" id="KW-0560">Oxidoreductase</keyword>
<dbReference type="Gene3D" id="3.50.50.60">
    <property type="entry name" value="FAD/NAD(P)-binding domain"/>
    <property type="match status" value="2"/>
</dbReference>
<evidence type="ECO:0000259" key="15">
    <source>
        <dbReference type="Pfam" id="PF07992"/>
    </source>
</evidence>
<evidence type="ECO:0000256" key="1">
    <source>
        <dbReference type="ARBA" id="ARBA00001929"/>
    </source>
</evidence>
<dbReference type="InterPro" id="IPR007419">
    <property type="entry name" value="BFD-like_2Fe2S-bd_dom"/>
</dbReference>
<dbReference type="RefSeq" id="WP_072752394.1">
    <property type="nucleotide sequence ID" value="NZ_FOAW01000018.1"/>
</dbReference>
<evidence type="ECO:0000256" key="3">
    <source>
        <dbReference type="ARBA" id="ARBA00001974"/>
    </source>
</evidence>
<comment type="similarity">
    <text evidence="5">Belongs to the nitrite and sulfite reductase 4Fe-4S domain family.</text>
</comment>
<evidence type="ECO:0000256" key="2">
    <source>
        <dbReference type="ARBA" id="ARBA00001966"/>
    </source>
</evidence>
<keyword evidence="6" id="KW-0349">Heme</keyword>
<feature type="compositionally biased region" description="Basic and acidic residues" evidence="13">
    <location>
        <begin position="483"/>
        <end position="494"/>
    </location>
</feature>
<dbReference type="InterPro" id="IPR041854">
    <property type="entry name" value="BFD-like_2Fe2S-bd_dom_sf"/>
</dbReference>
<keyword evidence="9" id="KW-0274">FAD</keyword>
<dbReference type="OrthoDB" id="9768666at2"/>
<dbReference type="GO" id="GO:0016491">
    <property type="term" value="F:oxidoreductase activity"/>
    <property type="evidence" value="ECO:0007669"/>
    <property type="project" value="UniProtKB-KW"/>
</dbReference>
<feature type="region of interest" description="Disordered" evidence="13">
    <location>
        <begin position="483"/>
        <end position="506"/>
    </location>
</feature>
<accession>A0A1H7UIT2</accession>
<dbReference type="AlphaFoldDB" id="A0A1H7UIT2"/>
<dbReference type="InterPro" id="IPR016156">
    <property type="entry name" value="FAD/NAD-linked_Rdtase_dimer_sf"/>
</dbReference>
<comment type="cofactor">
    <cofactor evidence="3">
        <name>FAD</name>
        <dbReference type="ChEBI" id="CHEBI:57692"/>
    </cofactor>
</comment>
<feature type="domain" description="BFD-like [2Fe-2S]-binding" evidence="14">
    <location>
        <begin position="432"/>
        <end position="478"/>
    </location>
</feature>
<dbReference type="Gene3D" id="3.30.390.30">
    <property type="match status" value="1"/>
</dbReference>
<dbReference type="Pfam" id="PF04324">
    <property type="entry name" value="Fer2_BFD"/>
    <property type="match status" value="1"/>
</dbReference>
<name>A0A1H7UIT2_9NOCA</name>
<evidence type="ECO:0000256" key="9">
    <source>
        <dbReference type="ARBA" id="ARBA00022827"/>
    </source>
</evidence>
<evidence type="ECO:0000256" key="12">
    <source>
        <dbReference type="ARBA" id="ARBA00023014"/>
    </source>
</evidence>
<protein>
    <submittedName>
        <fullName evidence="17">Assimilatory nitrate reductase electron transfer subunit</fullName>
    </submittedName>
</protein>
<evidence type="ECO:0000256" key="5">
    <source>
        <dbReference type="ARBA" id="ARBA00010429"/>
    </source>
</evidence>
<dbReference type="InterPro" id="IPR036188">
    <property type="entry name" value="FAD/NAD-bd_sf"/>
</dbReference>
<dbReference type="InterPro" id="IPR041575">
    <property type="entry name" value="Rubredoxin_C"/>
</dbReference>
<dbReference type="PRINTS" id="PR00368">
    <property type="entry name" value="FADPNR"/>
</dbReference>
<dbReference type="InterPro" id="IPR023753">
    <property type="entry name" value="FAD/NAD-binding_dom"/>
</dbReference>
<evidence type="ECO:0000313" key="18">
    <source>
        <dbReference type="Proteomes" id="UP000198677"/>
    </source>
</evidence>
<evidence type="ECO:0000256" key="6">
    <source>
        <dbReference type="ARBA" id="ARBA00022617"/>
    </source>
</evidence>
<evidence type="ECO:0000256" key="11">
    <source>
        <dbReference type="ARBA" id="ARBA00023004"/>
    </source>
</evidence>
<evidence type="ECO:0000259" key="16">
    <source>
        <dbReference type="Pfam" id="PF18267"/>
    </source>
</evidence>